<dbReference type="InterPro" id="IPR014284">
    <property type="entry name" value="RNA_pol_sigma-70_dom"/>
</dbReference>
<dbReference type="PANTHER" id="PTHR43133">
    <property type="entry name" value="RNA POLYMERASE ECF-TYPE SIGMA FACTO"/>
    <property type="match status" value="1"/>
</dbReference>
<dbReference type="EMBL" id="QAAD01000007">
    <property type="protein sequence ID" value="PTN08732.1"/>
    <property type="molecule type" value="Genomic_DNA"/>
</dbReference>
<dbReference type="Proteomes" id="UP000243525">
    <property type="component" value="Unassembled WGS sequence"/>
</dbReference>
<dbReference type="RefSeq" id="WP_107822124.1">
    <property type="nucleotide sequence ID" value="NZ_OY782574.1"/>
</dbReference>
<keyword evidence="8" id="KW-1185">Reference proteome</keyword>
<dbReference type="InterPro" id="IPR013325">
    <property type="entry name" value="RNA_pol_sigma_r2"/>
</dbReference>
<evidence type="ECO:0000256" key="4">
    <source>
        <dbReference type="ARBA" id="ARBA00023163"/>
    </source>
</evidence>
<dbReference type="CDD" id="cd06171">
    <property type="entry name" value="Sigma70_r4"/>
    <property type="match status" value="1"/>
</dbReference>
<keyword evidence="3" id="KW-0731">Sigma factor</keyword>
<keyword evidence="2" id="KW-0805">Transcription regulation</keyword>
<proteinExistence type="inferred from homology"/>
<comment type="similarity">
    <text evidence="1">Belongs to the sigma-70 factor family. ECF subfamily.</text>
</comment>
<feature type="domain" description="RNA polymerase sigma factor 70 region 4 type 2" evidence="6">
    <location>
        <begin position="118"/>
        <end position="168"/>
    </location>
</feature>
<evidence type="ECO:0000259" key="6">
    <source>
        <dbReference type="Pfam" id="PF08281"/>
    </source>
</evidence>
<dbReference type="PANTHER" id="PTHR43133:SF46">
    <property type="entry name" value="RNA POLYMERASE SIGMA-70 FACTOR ECF SUBFAMILY"/>
    <property type="match status" value="1"/>
</dbReference>
<dbReference type="InterPro" id="IPR013324">
    <property type="entry name" value="RNA_pol_sigma_r3/r4-like"/>
</dbReference>
<evidence type="ECO:0000256" key="2">
    <source>
        <dbReference type="ARBA" id="ARBA00023015"/>
    </source>
</evidence>
<dbReference type="GO" id="GO:0016987">
    <property type="term" value="F:sigma factor activity"/>
    <property type="evidence" value="ECO:0007669"/>
    <property type="project" value="UniProtKB-KW"/>
</dbReference>
<accession>A0A2T5C213</accession>
<protein>
    <submittedName>
        <fullName evidence="7">RNA polymerase sigma-70 factor (ECF subfamily)</fullName>
    </submittedName>
</protein>
<evidence type="ECO:0000313" key="8">
    <source>
        <dbReference type="Proteomes" id="UP000243525"/>
    </source>
</evidence>
<evidence type="ECO:0000259" key="5">
    <source>
        <dbReference type="Pfam" id="PF04542"/>
    </source>
</evidence>
<dbReference type="Pfam" id="PF08281">
    <property type="entry name" value="Sigma70_r4_2"/>
    <property type="match status" value="1"/>
</dbReference>
<dbReference type="GO" id="GO:0003677">
    <property type="term" value="F:DNA binding"/>
    <property type="evidence" value="ECO:0007669"/>
    <property type="project" value="InterPro"/>
</dbReference>
<evidence type="ECO:0000256" key="3">
    <source>
        <dbReference type="ARBA" id="ARBA00023082"/>
    </source>
</evidence>
<dbReference type="InterPro" id="IPR036388">
    <property type="entry name" value="WH-like_DNA-bd_sf"/>
</dbReference>
<dbReference type="Gene3D" id="1.10.1740.10">
    <property type="match status" value="1"/>
</dbReference>
<dbReference type="Pfam" id="PF04542">
    <property type="entry name" value="Sigma70_r2"/>
    <property type="match status" value="1"/>
</dbReference>
<evidence type="ECO:0000256" key="1">
    <source>
        <dbReference type="ARBA" id="ARBA00010641"/>
    </source>
</evidence>
<dbReference type="SUPFAM" id="SSF88946">
    <property type="entry name" value="Sigma2 domain of RNA polymerase sigma factors"/>
    <property type="match status" value="1"/>
</dbReference>
<dbReference type="AlphaFoldDB" id="A0A2T5C213"/>
<reference evidence="7 8" key="1">
    <citation type="submission" date="2018-04" db="EMBL/GenBank/DDBJ databases">
        <title>Genomic Encyclopedia of Archaeal and Bacterial Type Strains, Phase II (KMG-II): from individual species to whole genera.</title>
        <authorList>
            <person name="Goeker M."/>
        </authorList>
    </citation>
    <scope>NUCLEOTIDE SEQUENCE [LARGE SCALE GENOMIC DNA]</scope>
    <source>
        <strain evidence="7 8">DSM 28823</strain>
    </source>
</reference>
<keyword evidence="4" id="KW-0804">Transcription</keyword>
<evidence type="ECO:0000313" key="7">
    <source>
        <dbReference type="EMBL" id="PTN08732.1"/>
    </source>
</evidence>
<gene>
    <name evidence="7" type="ORF">C8N47_10790</name>
</gene>
<name>A0A2T5C213_9BACT</name>
<dbReference type="InterPro" id="IPR039425">
    <property type="entry name" value="RNA_pol_sigma-70-like"/>
</dbReference>
<dbReference type="InterPro" id="IPR007627">
    <property type="entry name" value="RNA_pol_sigma70_r2"/>
</dbReference>
<feature type="domain" description="RNA polymerase sigma-70 region 2" evidence="5">
    <location>
        <begin position="25"/>
        <end position="91"/>
    </location>
</feature>
<organism evidence="7 8">
    <name type="scientific">Mangrovibacterium marinum</name>
    <dbReference type="NCBI Taxonomy" id="1639118"/>
    <lineage>
        <taxon>Bacteria</taxon>
        <taxon>Pseudomonadati</taxon>
        <taxon>Bacteroidota</taxon>
        <taxon>Bacteroidia</taxon>
        <taxon>Marinilabiliales</taxon>
        <taxon>Prolixibacteraceae</taxon>
        <taxon>Mangrovibacterium</taxon>
    </lineage>
</organism>
<dbReference type="InterPro" id="IPR013249">
    <property type="entry name" value="RNA_pol_sigma70_r4_t2"/>
</dbReference>
<sequence length="187" mass="21674">MSNSKELIQLIKDCAAGKTSAQARLYGLFAPKMFGVCMRYSKDQTEAEDNLQDGFMKVFEKIGTYKHQGSFEGWMRRVMVNVALAKFRKQNQLFPVDDLSNYDREDDDTEIDQSISGEALMKLIRELPPRYRMVFNLYVLEAMSHREIAEELHISEGTSKSNLARARMILRDRIRKELMDAEKNFTA</sequence>
<dbReference type="SUPFAM" id="SSF88659">
    <property type="entry name" value="Sigma3 and sigma4 domains of RNA polymerase sigma factors"/>
    <property type="match status" value="1"/>
</dbReference>
<dbReference type="NCBIfam" id="TIGR02937">
    <property type="entry name" value="sigma70-ECF"/>
    <property type="match status" value="1"/>
</dbReference>
<dbReference type="Gene3D" id="1.10.10.10">
    <property type="entry name" value="Winged helix-like DNA-binding domain superfamily/Winged helix DNA-binding domain"/>
    <property type="match status" value="1"/>
</dbReference>
<dbReference type="OrthoDB" id="1056775at2"/>
<dbReference type="GO" id="GO:0006352">
    <property type="term" value="P:DNA-templated transcription initiation"/>
    <property type="evidence" value="ECO:0007669"/>
    <property type="project" value="InterPro"/>
</dbReference>
<comment type="caution">
    <text evidence="7">The sequence shown here is derived from an EMBL/GenBank/DDBJ whole genome shotgun (WGS) entry which is preliminary data.</text>
</comment>